<dbReference type="Gene3D" id="1.10.630.10">
    <property type="entry name" value="Cytochrome P450"/>
    <property type="match status" value="1"/>
</dbReference>
<name>A0A8H7T7M0_9HELO</name>
<dbReference type="InterPro" id="IPR001128">
    <property type="entry name" value="Cyt_P450"/>
</dbReference>
<dbReference type="GO" id="GO:0004497">
    <property type="term" value="F:monooxygenase activity"/>
    <property type="evidence" value="ECO:0007669"/>
    <property type="project" value="InterPro"/>
</dbReference>
<evidence type="ECO:0008006" key="3">
    <source>
        <dbReference type="Google" id="ProtNLM"/>
    </source>
</evidence>
<keyword evidence="2" id="KW-1185">Reference proteome</keyword>
<reference evidence="1" key="1">
    <citation type="submission" date="2021-02" db="EMBL/GenBank/DDBJ databases">
        <title>Genome sequence Cadophora malorum strain M34.</title>
        <authorList>
            <person name="Stefanovic E."/>
            <person name="Vu D."/>
            <person name="Scully C."/>
            <person name="Dijksterhuis J."/>
            <person name="Roader J."/>
            <person name="Houbraken J."/>
        </authorList>
    </citation>
    <scope>NUCLEOTIDE SEQUENCE</scope>
    <source>
        <strain evidence="1">M34</strain>
    </source>
</reference>
<dbReference type="PANTHER" id="PTHR24305:SF190">
    <property type="entry name" value="P450, PUTATIVE (EUROFUNG)-RELATED"/>
    <property type="match status" value="1"/>
</dbReference>
<dbReference type="EMBL" id="JAFJYH010000288">
    <property type="protein sequence ID" value="KAG4413960.1"/>
    <property type="molecule type" value="Genomic_DNA"/>
</dbReference>
<sequence>MLCFRCYRARRARKEVWVLDNGEDISAIMSAINEYLAYAAHVGVYFEFHRPLATLLSKLAPTGNGISTMQAFTKNQLDARGSDISMQDVFSTCMTNIGAGSDTTSISLGSVIYDLCRYPAAMEALKDEIESMEKEGKISNPVTFTEAQQVPYLQAAIKEGLRTHTATGLPLGRVMPPGGKMIAGRRSLKE</sequence>
<dbReference type="GO" id="GO:0020037">
    <property type="term" value="F:heme binding"/>
    <property type="evidence" value="ECO:0007669"/>
    <property type="project" value="InterPro"/>
</dbReference>
<dbReference type="GO" id="GO:0016705">
    <property type="term" value="F:oxidoreductase activity, acting on paired donors, with incorporation or reduction of molecular oxygen"/>
    <property type="evidence" value="ECO:0007669"/>
    <property type="project" value="InterPro"/>
</dbReference>
<evidence type="ECO:0000313" key="1">
    <source>
        <dbReference type="EMBL" id="KAG4413960.1"/>
    </source>
</evidence>
<evidence type="ECO:0000313" key="2">
    <source>
        <dbReference type="Proteomes" id="UP000664132"/>
    </source>
</evidence>
<dbReference type="InterPro" id="IPR050121">
    <property type="entry name" value="Cytochrome_P450_monoxygenase"/>
</dbReference>
<proteinExistence type="predicted"/>
<organism evidence="1 2">
    <name type="scientific">Cadophora malorum</name>
    <dbReference type="NCBI Taxonomy" id="108018"/>
    <lineage>
        <taxon>Eukaryota</taxon>
        <taxon>Fungi</taxon>
        <taxon>Dikarya</taxon>
        <taxon>Ascomycota</taxon>
        <taxon>Pezizomycotina</taxon>
        <taxon>Leotiomycetes</taxon>
        <taxon>Helotiales</taxon>
        <taxon>Ploettnerulaceae</taxon>
        <taxon>Cadophora</taxon>
    </lineage>
</organism>
<accession>A0A8H7T7M0</accession>
<dbReference type="SUPFAM" id="SSF48264">
    <property type="entry name" value="Cytochrome P450"/>
    <property type="match status" value="1"/>
</dbReference>
<dbReference type="GO" id="GO:0005506">
    <property type="term" value="F:iron ion binding"/>
    <property type="evidence" value="ECO:0007669"/>
    <property type="project" value="InterPro"/>
</dbReference>
<dbReference type="PANTHER" id="PTHR24305">
    <property type="entry name" value="CYTOCHROME P450"/>
    <property type="match status" value="1"/>
</dbReference>
<protein>
    <recommendedName>
        <fullName evidence="3">Cytochrome P450</fullName>
    </recommendedName>
</protein>
<dbReference type="Proteomes" id="UP000664132">
    <property type="component" value="Unassembled WGS sequence"/>
</dbReference>
<dbReference type="AlphaFoldDB" id="A0A8H7T7M0"/>
<dbReference type="InterPro" id="IPR036396">
    <property type="entry name" value="Cyt_P450_sf"/>
</dbReference>
<dbReference type="OrthoDB" id="3934656at2759"/>
<comment type="caution">
    <text evidence="1">The sequence shown here is derived from an EMBL/GenBank/DDBJ whole genome shotgun (WGS) entry which is preliminary data.</text>
</comment>
<gene>
    <name evidence="1" type="ORF">IFR04_012927</name>
</gene>
<dbReference type="Pfam" id="PF00067">
    <property type="entry name" value="p450"/>
    <property type="match status" value="1"/>
</dbReference>